<dbReference type="InterPro" id="IPR011042">
    <property type="entry name" value="6-blade_b-propeller_TolB-like"/>
</dbReference>
<dbReference type="SUPFAM" id="SSF82171">
    <property type="entry name" value="DPP6 N-terminal domain-like"/>
    <property type="match status" value="2"/>
</dbReference>
<dbReference type="SMART" id="SM00862">
    <property type="entry name" value="Trans_reg_C"/>
    <property type="match status" value="1"/>
</dbReference>
<dbReference type="RefSeq" id="WP_053046546.1">
    <property type="nucleotide sequence ID" value="NZ_CP059733.1"/>
</dbReference>
<keyword evidence="7" id="KW-1185">Reference proteome</keyword>
<dbReference type="Pfam" id="PF07676">
    <property type="entry name" value="PD40"/>
    <property type="match status" value="2"/>
</dbReference>
<reference evidence="6 7" key="1">
    <citation type="journal article" date="2015" name="Genome Announc.">
        <title>Draft Genome Sequences of Marine Isolates of Thalassomonas viridans and Thalassomonas actiniarum.</title>
        <authorList>
            <person name="Olonade I."/>
            <person name="van Zyl L.J."/>
            <person name="Trindade M."/>
        </authorList>
    </citation>
    <scope>NUCLEOTIDE SEQUENCE [LARGE SCALE GENOMIC DNA]</scope>
    <source>
        <strain evidence="6 7">XOM25</strain>
    </source>
</reference>
<feature type="DNA-binding region" description="OmpR/PhoB-type" evidence="3">
    <location>
        <begin position="1"/>
        <end position="99"/>
    </location>
</feature>
<sequence length="742" mass="83876">MRYFHFQDHSLDTRAMVIYRGQKKLELEPKVFELLSYFCQNPDRVISKDELMDNVWSGTLVSDNAISRTIAKVRKALNDDSKNPLYIVTVARKGYRFAASVTPGETLTREALAQETLTQENQAPHSPQDIAGHLPANTDGPREEQAADTVPALAATASAQKNKNALTLAAGLVLVTGLVILNHLKPLNLWGETADAGKTARLKSVNAITRDKGTEWHPNISKDLTRLAHTERSEDGKRNQVVLTDLSSGERRYIKHGKGNISRPVWSPDGRSLAVLWKHQNICKILQVRLDETQDLKKARTLRDCFQSAWPVFQFSPDGRFLYFNDKPRDLLGYQIFRLDIDSGEQVTLNQPITGGEGNYYFDLAPSGDKLVMLNLEYSPRSRIYTLDLAAQQLNRTAELDYRLRSVVWHHDGQTLVHPSPHPATALWHSRVDGDFLGVIASGSQRLKNLRRHPNQKDYLFSAYTTDYDLAISRLNPADENGQEKRLWQPDNSSVRDYLPALSHSGQQLAFVSKRSGSAEIWLQDKKTKTAAPLSRFNNATRIFDLLWSPDDSRLLVLADNLLYLIDVREGNMRELSASDTFNNRAIAALSWRDNERLLFSSQRNNSWQLMSYDIGRDKISVSDYRWQAGRYSPDSNSYYLSDKASGRWYRAQAPESEDITLVAAACGAAITGRTLNLKAQTDSLYCLSNAGEQAGIYRYKNNTFELLQATQKNISYDIQDNTLVYVYLVSQSADIMQTRDN</sequence>
<comment type="similarity">
    <text evidence="1">Belongs to the TolB family.</text>
</comment>
<feature type="region of interest" description="Disordered" evidence="4">
    <location>
        <begin position="117"/>
        <end position="149"/>
    </location>
</feature>
<evidence type="ECO:0000256" key="3">
    <source>
        <dbReference type="PROSITE-ProRule" id="PRU01091"/>
    </source>
</evidence>
<dbReference type="GO" id="GO:0003677">
    <property type="term" value="F:DNA binding"/>
    <property type="evidence" value="ECO:0007669"/>
    <property type="project" value="UniProtKB-UniRule"/>
</dbReference>
<dbReference type="SUPFAM" id="SSF46894">
    <property type="entry name" value="C-terminal effector domain of the bipartite response regulators"/>
    <property type="match status" value="1"/>
</dbReference>
<proteinExistence type="inferred from homology"/>
<dbReference type="CDD" id="cd00383">
    <property type="entry name" value="trans_reg_C"/>
    <property type="match status" value="1"/>
</dbReference>
<name>A0AAF0C9D6_9GAMM</name>
<dbReference type="KEGG" id="tvd:SG34_011170"/>
<feature type="domain" description="OmpR/PhoB-type" evidence="5">
    <location>
        <begin position="1"/>
        <end position="99"/>
    </location>
</feature>
<dbReference type="PROSITE" id="PS51755">
    <property type="entry name" value="OMPR_PHOB"/>
    <property type="match status" value="1"/>
</dbReference>
<dbReference type="EMBL" id="CP059733">
    <property type="protein sequence ID" value="WDE07392.1"/>
    <property type="molecule type" value="Genomic_DNA"/>
</dbReference>
<evidence type="ECO:0000313" key="7">
    <source>
        <dbReference type="Proteomes" id="UP000032352"/>
    </source>
</evidence>
<dbReference type="Gene3D" id="2.120.10.30">
    <property type="entry name" value="TolB, C-terminal domain"/>
    <property type="match status" value="2"/>
</dbReference>
<dbReference type="InterPro" id="IPR011659">
    <property type="entry name" value="WD40"/>
</dbReference>
<dbReference type="GO" id="GO:0006355">
    <property type="term" value="P:regulation of DNA-templated transcription"/>
    <property type="evidence" value="ECO:0007669"/>
    <property type="project" value="InterPro"/>
</dbReference>
<dbReference type="Pfam" id="PF00486">
    <property type="entry name" value="Trans_reg_C"/>
    <property type="match status" value="1"/>
</dbReference>
<dbReference type="GO" id="GO:0000160">
    <property type="term" value="P:phosphorelay signal transduction system"/>
    <property type="evidence" value="ECO:0007669"/>
    <property type="project" value="InterPro"/>
</dbReference>
<dbReference type="InterPro" id="IPR036388">
    <property type="entry name" value="WH-like_DNA-bd_sf"/>
</dbReference>
<organism evidence="6 7">
    <name type="scientific">Thalassomonas viridans</name>
    <dbReference type="NCBI Taxonomy" id="137584"/>
    <lineage>
        <taxon>Bacteria</taxon>
        <taxon>Pseudomonadati</taxon>
        <taxon>Pseudomonadota</taxon>
        <taxon>Gammaproteobacteria</taxon>
        <taxon>Alteromonadales</taxon>
        <taxon>Colwelliaceae</taxon>
        <taxon>Thalassomonas</taxon>
    </lineage>
</organism>
<protein>
    <submittedName>
        <fullName evidence="6">Winged helix-turn-helix domain-containing protein</fullName>
    </submittedName>
</protein>
<evidence type="ECO:0000259" key="5">
    <source>
        <dbReference type="PROSITE" id="PS51755"/>
    </source>
</evidence>
<gene>
    <name evidence="6" type="ORF">SG34_011170</name>
</gene>
<accession>A0AAF0C9D6</accession>
<dbReference type="InterPro" id="IPR016032">
    <property type="entry name" value="Sig_transdc_resp-reg_C-effctor"/>
</dbReference>
<dbReference type="PANTHER" id="PTHR36842">
    <property type="entry name" value="PROTEIN TOLB HOMOLOG"/>
    <property type="match status" value="1"/>
</dbReference>
<evidence type="ECO:0000256" key="4">
    <source>
        <dbReference type="SAM" id="MobiDB-lite"/>
    </source>
</evidence>
<evidence type="ECO:0000313" key="6">
    <source>
        <dbReference type="EMBL" id="WDE07392.1"/>
    </source>
</evidence>
<reference evidence="6 7" key="2">
    <citation type="journal article" date="2022" name="Mar. Drugs">
        <title>Bioassay-Guided Fractionation Leads to the Detection of Cholic Acid Generated by the Rare Thalassomonas sp.</title>
        <authorList>
            <person name="Pheiffer F."/>
            <person name="Schneider Y.K."/>
            <person name="Hansen E.H."/>
            <person name="Andersen J.H."/>
            <person name="Isaksson J."/>
            <person name="Busche T."/>
            <person name="R C."/>
            <person name="Kalinowski J."/>
            <person name="Zyl L.V."/>
            <person name="Trindade M."/>
        </authorList>
    </citation>
    <scope>NUCLEOTIDE SEQUENCE [LARGE SCALE GENOMIC DNA]</scope>
    <source>
        <strain evidence="6 7">XOM25</strain>
    </source>
</reference>
<evidence type="ECO:0000256" key="1">
    <source>
        <dbReference type="ARBA" id="ARBA00009820"/>
    </source>
</evidence>
<dbReference type="Gene3D" id="1.10.10.10">
    <property type="entry name" value="Winged helix-like DNA-binding domain superfamily/Winged helix DNA-binding domain"/>
    <property type="match status" value="1"/>
</dbReference>
<dbReference type="Proteomes" id="UP000032352">
    <property type="component" value="Chromosome"/>
</dbReference>
<dbReference type="InterPro" id="IPR001867">
    <property type="entry name" value="OmpR/PhoB-type_DNA-bd"/>
</dbReference>
<dbReference type="AlphaFoldDB" id="A0AAF0C9D6"/>
<keyword evidence="2 3" id="KW-0238">DNA-binding</keyword>
<evidence type="ECO:0000256" key="2">
    <source>
        <dbReference type="ARBA" id="ARBA00023125"/>
    </source>
</evidence>